<feature type="compositionally biased region" description="Polar residues" evidence="4">
    <location>
        <begin position="24"/>
        <end position="50"/>
    </location>
</feature>
<dbReference type="AlphaFoldDB" id="A0A292Q184"/>
<dbReference type="EMBL" id="LN890970">
    <property type="protein sequence ID" value="CUS13602.1"/>
    <property type="molecule type" value="Genomic_DNA"/>
</dbReference>
<evidence type="ECO:0000256" key="1">
    <source>
        <dbReference type="ARBA" id="ARBA00022723"/>
    </source>
</evidence>
<keyword evidence="3" id="KW-0862">Zinc</keyword>
<dbReference type="Proteomes" id="UP001412239">
    <property type="component" value="Unassembled WGS sequence"/>
</dbReference>
<proteinExistence type="predicted"/>
<protein>
    <recommendedName>
        <fullName evidence="7">RING-type domain-containing protein</fullName>
    </recommendedName>
</protein>
<keyword evidence="6" id="KW-1185">Reference proteome</keyword>
<evidence type="ECO:0008006" key="7">
    <source>
        <dbReference type="Google" id="ProtNLM"/>
    </source>
</evidence>
<evidence type="ECO:0000256" key="4">
    <source>
        <dbReference type="SAM" id="MobiDB-lite"/>
    </source>
</evidence>
<evidence type="ECO:0000256" key="2">
    <source>
        <dbReference type="ARBA" id="ARBA00022771"/>
    </source>
</evidence>
<reference evidence="5" key="1">
    <citation type="submission" date="2015-10" db="EMBL/GenBank/DDBJ databases">
        <authorList>
            <person name="Regsiter A."/>
            <person name="william w."/>
        </authorList>
    </citation>
    <scope>NUCLEOTIDE SEQUENCE</scope>
    <source>
        <strain evidence="5">Montdore</strain>
    </source>
</reference>
<organism evidence="5 6">
    <name type="scientific">Tuber aestivum</name>
    <name type="common">summer truffle</name>
    <dbReference type="NCBI Taxonomy" id="59557"/>
    <lineage>
        <taxon>Eukaryota</taxon>
        <taxon>Fungi</taxon>
        <taxon>Dikarya</taxon>
        <taxon>Ascomycota</taxon>
        <taxon>Pezizomycotina</taxon>
        <taxon>Pezizomycetes</taxon>
        <taxon>Pezizales</taxon>
        <taxon>Tuberaceae</taxon>
        <taxon>Tuber</taxon>
    </lineage>
</organism>
<keyword evidence="2" id="KW-0863">Zinc-finger</keyword>
<name>A0A292Q184_9PEZI</name>
<evidence type="ECO:0000256" key="3">
    <source>
        <dbReference type="ARBA" id="ARBA00022833"/>
    </source>
</evidence>
<feature type="region of interest" description="Disordered" evidence="4">
    <location>
        <begin position="259"/>
        <end position="365"/>
    </location>
</feature>
<feature type="compositionally biased region" description="Polar residues" evidence="4">
    <location>
        <begin position="1"/>
        <end position="11"/>
    </location>
</feature>
<feature type="compositionally biased region" description="Low complexity" evidence="4">
    <location>
        <begin position="293"/>
        <end position="312"/>
    </location>
</feature>
<accession>A0A292Q184</accession>
<evidence type="ECO:0000313" key="6">
    <source>
        <dbReference type="Proteomes" id="UP001412239"/>
    </source>
</evidence>
<dbReference type="PROSITE" id="PS00518">
    <property type="entry name" value="ZF_RING_1"/>
    <property type="match status" value="1"/>
</dbReference>
<dbReference type="GO" id="GO:0008270">
    <property type="term" value="F:zinc ion binding"/>
    <property type="evidence" value="ECO:0007669"/>
    <property type="project" value="UniProtKB-KW"/>
</dbReference>
<dbReference type="InterPro" id="IPR017907">
    <property type="entry name" value="Znf_RING_CS"/>
</dbReference>
<keyword evidence="1" id="KW-0479">Metal-binding</keyword>
<gene>
    <name evidence="5" type="ORF">GSTUAT00002311001</name>
</gene>
<feature type="compositionally biased region" description="Polar residues" evidence="4">
    <location>
        <begin position="282"/>
        <end position="292"/>
    </location>
</feature>
<feature type="region of interest" description="Disordered" evidence="4">
    <location>
        <begin position="1"/>
        <end position="62"/>
    </location>
</feature>
<sequence length="365" mass="38917">MSPLGSHTYTMATHPAGSPRTVPDKNSGNTSNMEANTGDGTTETPVSSFNPLDPGSPNPTVGGSPSIKFKAYKCCTCNTSHYEPFTSDQDTCYNCNHAVCRACYNFWECCNCNTLGRFSNHTCDECGHEKCPRKCLFQIITKDAWLRVEALRATEKRGTTEQQRGEKMHKLGRFGDSGKIIAGGRCGANSPANANFKPGTVAEKEEALKSLVSLREKVKASSKSHVASESLLPSAPSYHKCQWQVSPVDIYGSLGISTARMNSEPGEDGMNCGTPRKEHENSNASMVQSPQGSNDSSNTSCTTSPSTLAESPGTPPESPTSNRSHPPPKIIPTGCSVPGRETESIPILQGTECCGDPKAPSSSAL</sequence>
<evidence type="ECO:0000313" key="5">
    <source>
        <dbReference type="EMBL" id="CUS13602.1"/>
    </source>
</evidence>